<dbReference type="GO" id="GO:0030422">
    <property type="term" value="P:siRNA processing"/>
    <property type="evidence" value="ECO:0007669"/>
    <property type="project" value="TreeGrafter"/>
</dbReference>
<feature type="compositionally biased region" description="Polar residues" evidence="2">
    <location>
        <begin position="163"/>
        <end position="179"/>
    </location>
</feature>
<dbReference type="PANTHER" id="PTHR23079:SF14">
    <property type="entry name" value="RNA-DEPENDENT RNA POLYMERASE"/>
    <property type="match status" value="1"/>
</dbReference>
<feature type="compositionally biased region" description="Low complexity" evidence="2">
    <location>
        <begin position="294"/>
        <end position="307"/>
    </location>
</feature>
<organism evidence="4 5">
    <name type="scientific">Athelia psychrophila</name>
    <dbReference type="NCBI Taxonomy" id="1759441"/>
    <lineage>
        <taxon>Eukaryota</taxon>
        <taxon>Fungi</taxon>
        <taxon>Dikarya</taxon>
        <taxon>Basidiomycota</taxon>
        <taxon>Agaricomycotina</taxon>
        <taxon>Agaricomycetes</taxon>
        <taxon>Agaricomycetidae</taxon>
        <taxon>Atheliales</taxon>
        <taxon>Atheliaceae</taxon>
        <taxon>Athelia</taxon>
    </lineage>
</organism>
<dbReference type="GO" id="GO:0003968">
    <property type="term" value="F:RNA-directed RNA polymerase activity"/>
    <property type="evidence" value="ECO:0007669"/>
    <property type="project" value="UniProtKB-KW"/>
</dbReference>
<dbReference type="Proteomes" id="UP000076532">
    <property type="component" value="Unassembled WGS sequence"/>
</dbReference>
<gene>
    <name evidence="4" type="ORF">FIBSPDRAFT_832595</name>
</gene>
<evidence type="ECO:0000256" key="2">
    <source>
        <dbReference type="SAM" id="MobiDB-lite"/>
    </source>
</evidence>
<comment type="catalytic activity">
    <reaction evidence="1">
        <text>RNA(n) + a ribonucleoside 5'-triphosphate = RNA(n+1) + diphosphate</text>
        <dbReference type="Rhea" id="RHEA:21248"/>
        <dbReference type="Rhea" id="RHEA-COMP:14527"/>
        <dbReference type="Rhea" id="RHEA-COMP:17342"/>
        <dbReference type="ChEBI" id="CHEBI:33019"/>
        <dbReference type="ChEBI" id="CHEBI:61557"/>
        <dbReference type="ChEBI" id="CHEBI:140395"/>
        <dbReference type="EC" id="2.7.7.48"/>
    </reaction>
</comment>
<feature type="compositionally biased region" description="Low complexity" evidence="2">
    <location>
        <begin position="217"/>
        <end position="244"/>
    </location>
</feature>
<dbReference type="EC" id="2.7.7.48" evidence="1"/>
<dbReference type="PANTHER" id="PTHR23079">
    <property type="entry name" value="RNA-DEPENDENT RNA POLYMERASE"/>
    <property type="match status" value="1"/>
</dbReference>
<evidence type="ECO:0000313" key="4">
    <source>
        <dbReference type="EMBL" id="KZP15640.1"/>
    </source>
</evidence>
<evidence type="ECO:0000313" key="5">
    <source>
        <dbReference type="Proteomes" id="UP000076532"/>
    </source>
</evidence>
<feature type="region of interest" description="Disordered" evidence="2">
    <location>
        <begin position="78"/>
        <end position="307"/>
    </location>
</feature>
<accession>A0A166ED57</accession>
<protein>
    <recommendedName>
        <fullName evidence="1">RNA-dependent RNA polymerase</fullName>
        <ecNumber evidence="1">2.7.7.48</ecNumber>
    </recommendedName>
</protein>
<keyword evidence="1" id="KW-0808">Transferase</keyword>
<keyword evidence="5" id="KW-1185">Reference proteome</keyword>
<feature type="compositionally biased region" description="Polar residues" evidence="2">
    <location>
        <begin position="343"/>
        <end position="352"/>
    </location>
</feature>
<sequence>MSGKHREINVVDSDEDDYWHDLKGKDHDEYWAEAADLAESASNSPVKEDAYSFPMVPETPTTSRLAYNLEASLIVRSGGDPRTKVSKPSILVPRNEEDPFIAPTGSNSRRNIFAPNQVGGSSSNMAYGGMPPPPSTPTSKRDTSKIQPSFHTASTLPKAATSRALTTDYSRSNPRSRSGSKADPMDISDSEDGELDEVEGMIDTDTESSVPPTTRQTSFNSVFTAASAATSTTSLGTTESSSQTRGPFSSQTFSPQARDLGGSRKRSFVDSAAATPECTINVSPPKIRRTIDGPSTPSSSRPTARPLSSIARAATLPLATSERIYPDIVDEDSPFRIRPSSFAHTRSVTELPNHSAPPTKPSTPSSQPVLPKLALPVPPFEAHVPRENENKLGVSGPVSRDVNISFLDEIEGTTPVDIVSSDDKVQQMMDDKRISWGVQWEIARGAIFHTASGQSKPRWTWSDVTSRRLDLLRGLSTAAAWKVPYVMLDKEIPKKCPSNLDIWRELDREQLALLEGKGRGLGLMGSWQDTPNWYGGQIQQICRLNKGSDGFYVTLEALEKTRSHRFARYMGSRRLLQMRIDTALLQRERDDAIQFLTRDFVVCGRIFRGFTSKEDSVYLVETDQNHKRASRDHEGDKFRLSYGDFIQWHNPLDRNSRQAISKWAARWALGLSTSRPVLEFKEHNIIVINDVYASDVKPGEKVPAEKTMTDGCGFMNGAALTEIYKSGVVNLPHRPISAQGRVCGAKGMWLLHPTDDSTEPKIWIRLSQKKISLPTPLDRSHCIFELLCPSRVVAPSHLNMQVISNMSHNEVPDNAFSALIDEDLEAIIKPLTNWSASHLLIGVAKAVHQTGRIHGTRLQRVAPGSTRALGLARDFHREEEVEADVDEESPFARAFNTAQPGRCQFSGAPISVHENAYELLAAGFHPLQLEHLYKKMHSITKTSIDASVKQYRITIMQSLEAFILPDPTGELEEGQLYFRSSQSLADPETGSVFTTLLGDVIVGRNPTRLPSDLQKVIAVDCVALRDYYDVIIFSTKGKRSLASLLAGGDYDGDTAMLFWAKWLVDNFRNSPPSDPPATLVAEMFTRDVKLVTEFSKELERKSATDAHVEVRKLAFMGLVDSKVGLLSNCHDLAVYKHGYGSQKAQYVAHVFNTAMDAQKSGLRLEPTAFKLLQRQYGGRRPDCMVHTESSGNGLYIVPESTGAPAKRDVSQTAFVLDHLVKTGDALRIKHLSEFEKPIEGKRWQRDQDLMAPYLEAQRWASMMTKDHGVDTFEKELQALELHVKKVYEAHVKFWGAKIQSPSKPTTTTKRQKKGDSASSTKTEFARQYVEGPEGQSDFLTRDLARIKASCAYANSSAAFAFGVAFKELCQIKVKASGHYVPTIGAMSEAMAVQSSFVRLYDERVEEF</sequence>
<feature type="compositionally biased region" description="Polar residues" evidence="2">
    <location>
        <begin position="245"/>
        <end position="255"/>
    </location>
</feature>
<keyword evidence="1" id="KW-0696">RNA-directed RNA polymerase</keyword>
<dbReference type="Pfam" id="PF05183">
    <property type="entry name" value="RdRP"/>
    <property type="match status" value="1"/>
</dbReference>
<feature type="region of interest" description="Disordered" evidence="2">
    <location>
        <begin position="343"/>
        <end position="369"/>
    </location>
</feature>
<dbReference type="EMBL" id="KV417602">
    <property type="protein sequence ID" value="KZP15640.1"/>
    <property type="molecule type" value="Genomic_DNA"/>
</dbReference>
<dbReference type="OrthoDB" id="10055769at2759"/>
<dbReference type="GO" id="GO:0003723">
    <property type="term" value="F:RNA binding"/>
    <property type="evidence" value="ECO:0007669"/>
    <property type="project" value="UniProtKB-KW"/>
</dbReference>
<feature type="compositionally biased region" description="Polar residues" evidence="2">
    <location>
        <begin position="207"/>
        <end position="216"/>
    </location>
</feature>
<comment type="similarity">
    <text evidence="1">Belongs to the RdRP family.</text>
</comment>
<dbReference type="STRING" id="436010.A0A166ED57"/>
<evidence type="ECO:0000259" key="3">
    <source>
        <dbReference type="Pfam" id="PF05183"/>
    </source>
</evidence>
<keyword evidence="1" id="KW-0548">Nucleotidyltransferase</keyword>
<proteinExistence type="inferred from homology"/>
<feature type="region of interest" description="Disordered" evidence="2">
    <location>
        <begin position="1300"/>
        <end position="1326"/>
    </location>
</feature>
<dbReference type="InterPro" id="IPR057596">
    <property type="entry name" value="RDRP_core"/>
</dbReference>
<evidence type="ECO:0000256" key="1">
    <source>
        <dbReference type="RuleBase" id="RU363098"/>
    </source>
</evidence>
<feature type="compositionally biased region" description="Acidic residues" evidence="2">
    <location>
        <begin position="186"/>
        <end position="206"/>
    </location>
</feature>
<reference evidence="4 5" key="1">
    <citation type="journal article" date="2016" name="Mol. Biol. Evol.">
        <title>Comparative Genomics of Early-Diverging Mushroom-Forming Fungi Provides Insights into the Origins of Lignocellulose Decay Capabilities.</title>
        <authorList>
            <person name="Nagy L.G."/>
            <person name="Riley R."/>
            <person name="Tritt A."/>
            <person name="Adam C."/>
            <person name="Daum C."/>
            <person name="Floudas D."/>
            <person name="Sun H."/>
            <person name="Yadav J.S."/>
            <person name="Pangilinan J."/>
            <person name="Larsson K.H."/>
            <person name="Matsuura K."/>
            <person name="Barry K."/>
            <person name="Labutti K."/>
            <person name="Kuo R."/>
            <person name="Ohm R.A."/>
            <person name="Bhattacharya S.S."/>
            <person name="Shirouzu T."/>
            <person name="Yoshinaga Y."/>
            <person name="Martin F.M."/>
            <person name="Grigoriev I.V."/>
            <person name="Hibbett D.S."/>
        </authorList>
    </citation>
    <scope>NUCLEOTIDE SEQUENCE [LARGE SCALE GENOMIC DNA]</scope>
    <source>
        <strain evidence="4 5">CBS 109695</strain>
    </source>
</reference>
<feature type="compositionally biased region" description="Polar residues" evidence="2">
    <location>
        <begin position="145"/>
        <end position="155"/>
    </location>
</feature>
<name>A0A166ED57_9AGAM</name>
<feature type="domain" description="RDRP core" evidence="3">
    <location>
        <begin position="553"/>
        <end position="1188"/>
    </location>
</feature>
<keyword evidence="1" id="KW-0694">RNA-binding</keyword>
<dbReference type="GO" id="GO:0031380">
    <property type="term" value="C:nuclear RNA-directed RNA polymerase complex"/>
    <property type="evidence" value="ECO:0007669"/>
    <property type="project" value="TreeGrafter"/>
</dbReference>
<dbReference type="InterPro" id="IPR007855">
    <property type="entry name" value="RDRP"/>
</dbReference>